<protein>
    <recommendedName>
        <fullName evidence="2">Transposase putative helix-turn-helix domain-containing protein</fullName>
    </recommendedName>
</protein>
<name>A0A372GCX8_9ACTN</name>
<dbReference type="Pfam" id="PF12323">
    <property type="entry name" value="HTH_OrfB_IS605"/>
    <property type="match status" value="1"/>
</dbReference>
<sequence length="120" mass="13410">MACSNGVLVVTRRVSRSSRSRFSPTPKKGEYPNRASGCVRLVYNMALEIYIRSHRNGRSMTTAESSSPLTDRFRECDRGVTRDRAVNAARNVVAVRPAKRENACGTAVRSHRKASPERRS</sequence>
<feature type="region of interest" description="Disordered" evidence="1">
    <location>
        <begin position="15"/>
        <end position="34"/>
    </location>
</feature>
<proteinExistence type="predicted"/>
<keyword evidence="4" id="KW-1185">Reference proteome</keyword>
<feature type="domain" description="Transposase putative helix-turn-helix" evidence="2">
    <location>
        <begin position="17"/>
        <end position="57"/>
    </location>
</feature>
<evidence type="ECO:0000259" key="2">
    <source>
        <dbReference type="Pfam" id="PF12323"/>
    </source>
</evidence>
<feature type="region of interest" description="Disordered" evidence="1">
    <location>
        <begin position="101"/>
        <end position="120"/>
    </location>
</feature>
<dbReference type="AlphaFoldDB" id="A0A372GCX8"/>
<dbReference type="Proteomes" id="UP000262882">
    <property type="component" value="Unassembled WGS sequence"/>
</dbReference>
<evidence type="ECO:0000313" key="4">
    <source>
        <dbReference type="Proteomes" id="UP000262882"/>
    </source>
</evidence>
<evidence type="ECO:0000256" key="1">
    <source>
        <dbReference type="SAM" id="MobiDB-lite"/>
    </source>
</evidence>
<organism evidence="3 4">
    <name type="scientific">Actinomadura spongiicola</name>
    <dbReference type="NCBI Taxonomy" id="2303421"/>
    <lineage>
        <taxon>Bacteria</taxon>
        <taxon>Bacillati</taxon>
        <taxon>Actinomycetota</taxon>
        <taxon>Actinomycetes</taxon>
        <taxon>Streptosporangiales</taxon>
        <taxon>Thermomonosporaceae</taxon>
        <taxon>Actinomadura</taxon>
    </lineage>
</organism>
<evidence type="ECO:0000313" key="3">
    <source>
        <dbReference type="EMBL" id="RFS83245.1"/>
    </source>
</evidence>
<accession>A0A372GCX8</accession>
<comment type="caution">
    <text evidence="3">The sequence shown here is derived from an EMBL/GenBank/DDBJ whole genome shotgun (WGS) entry which is preliminary data.</text>
</comment>
<dbReference type="InterPro" id="IPR021027">
    <property type="entry name" value="Transposase_put_HTH"/>
</dbReference>
<gene>
    <name evidence="3" type="ORF">D0T12_24180</name>
</gene>
<reference evidence="3 4" key="1">
    <citation type="submission" date="2018-08" db="EMBL/GenBank/DDBJ databases">
        <title>Actinomadura spongicola sp. nov., isolated from marine sponge Leucetta chagosensis.</title>
        <authorList>
            <person name="Li L."/>
            <person name="Lin H.W."/>
        </authorList>
    </citation>
    <scope>NUCLEOTIDE SEQUENCE [LARGE SCALE GENOMIC DNA]</scope>
    <source>
        <strain evidence="3 4">LHW52907</strain>
    </source>
</reference>
<dbReference type="EMBL" id="QVNQ01000007">
    <property type="protein sequence ID" value="RFS83245.1"/>
    <property type="molecule type" value="Genomic_DNA"/>
</dbReference>